<dbReference type="AlphaFoldDB" id="A0A8G2FCW5"/>
<evidence type="ECO:0000256" key="2">
    <source>
        <dbReference type="ARBA" id="ARBA00023315"/>
    </source>
</evidence>
<dbReference type="RefSeq" id="WP_029312261.1">
    <property type="nucleotide sequence ID" value="NZ_FTNE01000006.1"/>
</dbReference>
<dbReference type="Proteomes" id="UP000186308">
    <property type="component" value="Unassembled WGS sequence"/>
</dbReference>
<dbReference type="Gene3D" id="3.40.630.30">
    <property type="match status" value="1"/>
</dbReference>
<dbReference type="InterPro" id="IPR016181">
    <property type="entry name" value="Acyl_CoA_acyltransferase"/>
</dbReference>
<proteinExistence type="predicted"/>
<accession>A0A8G2FCW5</accession>
<dbReference type="InterPro" id="IPR000182">
    <property type="entry name" value="GNAT_dom"/>
</dbReference>
<dbReference type="PANTHER" id="PTHR43877:SF1">
    <property type="entry name" value="ACETYLTRANSFERASE"/>
    <property type="match status" value="1"/>
</dbReference>
<dbReference type="Pfam" id="PF00583">
    <property type="entry name" value="Acetyltransf_1"/>
    <property type="match status" value="1"/>
</dbReference>
<gene>
    <name evidence="4" type="ORF">SAMN05421828_10670</name>
</gene>
<keyword evidence="5" id="KW-1185">Reference proteome</keyword>
<evidence type="ECO:0000256" key="1">
    <source>
        <dbReference type="ARBA" id="ARBA00022679"/>
    </source>
</evidence>
<evidence type="ECO:0000313" key="4">
    <source>
        <dbReference type="EMBL" id="SIQ55657.1"/>
    </source>
</evidence>
<protein>
    <submittedName>
        <fullName evidence="4">Putative acetyltransferase</fullName>
    </submittedName>
</protein>
<evidence type="ECO:0000313" key="5">
    <source>
        <dbReference type="Proteomes" id="UP000186308"/>
    </source>
</evidence>
<dbReference type="PANTHER" id="PTHR43877">
    <property type="entry name" value="AMINOALKYLPHOSPHONATE N-ACETYLTRANSFERASE-RELATED-RELATED"/>
    <property type="match status" value="1"/>
</dbReference>
<name>A0A8G2FCW5_ACIRU</name>
<organism evidence="4 5">
    <name type="scientific">Acidiphilium rubrum</name>
    <dbReference type="NCBI Taxonomy" id="526"/>
    <lineage>
        <taxon>Bacteria</taxon>
        <taxon>Pseudomonadati</taxon>
        <taxon>Pseudomonadota</taxon>
        <taxon>Alphaproteobacteria</taxon>
        <taxon>Acetobacterales</taxon>
        <taxon>Acidocellaceae</taxon>
        <taxon>Acidiphilium</taxon>
    </lineage>
</organism>
<keyword evidence="1 4" id="KW-0808">Transferase</keyword>
<dbReference type="PROSITE" id="PS51186">
    <property type="entry name" value="GNAT"/>
    <property type="match status" value="1"/>
</dbReference>
<dbReference type="EMBL" id="FTNE01000006">
    <property type="protein sequence ID" value="SIQ55657.1"/>
    <property type="molecule type" value="Genomic_DNA"/>
</dbReference>
<feature type="domain" description="N-acetyltransferase" evidence="3">
    <location>
        <begin position="9"/>
        <end position="168"/>
    </location>
</feature>
<evidence type="ECO:0000259" key="3">
    <source>
        <dbReference type="PROSITE" id="PS51186"/>
    </source>
</evidence>
<dbReference type="GO" id="GO:0016747">
    <property type="term" value="F:acyltransferase activity, transferring groups other than amino-acyl groups"/>
    <property type="evidence" value="ECO:0007669"/>
    <property type="project" value="InterPro"/>
</dbReference>
<dbReference type="SUPFAM" id="SSF55729">
    <property type="entry name" value="Acyl-CoA N-acyltransferases (Nat)"/>
    <property type="match status" value="1"/>
</dbReference>
<reference evidence="4 5" key="1">
    <citation type="submission" date="2017-01" db="EMBL/GenBank/DDBJ databases">
        <authorList>
            <person name="Varghese N."/>
            <person name="Submissions S."/>
        </authorList>
    </citation>
    <scope>NUCLEOTIDE SEQUENCE [LARGE SCALE GENOMIC DNA]</scope>
    <source>
        <strain evidence="4 5">ATCC 35905</strain>
    </source>
</reference>
<dbReference type="InterPro" id="IPR050832">
    <property type="entry name" value="Bact_Acetyltransf"/>
</dbReference>
<sequence>MNPTNPPRFTIRAARPDDAAAITALRNLPGVRHGTLALPFSQTATSVAFLEKLGPDNHLVVAEAGTELVGTASLNRYTGRRAHVAGLGINVADPWQGQGAGAALMAALIDLADNWLGLVRIELNVFTDNRRAIALYEKFGFVTEGCQRAYALRDGVLIDCLSMARLHPAPSP</sequence>
<dbReference type="OrthoDB" id="7280926at2"/>
<comment type="caution">
    <text evidence="4">The sequence shown here is derived from an EMBL/GenBank/DDBJ whole genome shotgun (WGS) entry which is preliminary data.</text>
</comment>
<keyword evidence="2" id="KW-0012">Acyltransferase</keyword>